<evidence type="ECO:0000313" key="5">
    <source>
        <dbReference type="Proteomes" id="UP000218767"/>
    </source>
</evidence>
<evidence type="ECO:0008006" key="6">
    <source>
        <dbReference type="Google" id="ProtNLM"/>
    </source>
</evidence>
<keyword evidence="1" id="KW-1133">Transmembrane helix</keyword>
<organism evidence="4 5">
    <name type="scientific">SAR86 cluster bacterium</name>
    <dbReference type="NCBI Taxonomy" id="2030880"/>
    <lineage>
        <taxon>Bacteria</taxon>
        <taxon>Pseudomonadati</taxon>
        <taxon>Pseudomonadota</taxon>
        <taxon>Gammaproteobacteria</taxon>
        <taxon>SAR86 cluster</taxon>
    </lineage>
</organism>
<evidence type="ECO:0000313" key="4">
    <source>
        <dbReference type="EMBL" id="PCI74654.1"/>
    </source>
</evidence>
<dbReference type="EMBL" id="NVUL01000099">
    <property type="protein sequence ID" value="PCI74654.1"/>
    <property type="molecule type" value="Genomic_DNA"/>
</dbReference>
<reference evidence="5" key="1">
    <citation type="submission" date="2017-08" db="EMBL/GenBank/DDBJ databases">
        <title>A dynamic microbial community with high functional redundancy inhabits the cold, oxic subseafloor aquifer.</title>
        <authorList>
            <person name="Tully B.J."/>
            <person name="Wheat C.G."/>
            <person name="Glazer B.T."/>
            <person name="Huber J.A."/>
        </authorList>
    </citation>
    <scope>NUCLEOTIDE SEQUENCE [LARGE SCALE GENOMIC DNA]</scope>
</reference>
<dbReference type="InterPro" id="IPR025746">
    <property type="entry name" value="PilX_N_dom"/>
</dbReference>
<keyword evidence="1" id="KW-0472">Membrane</keyword>
<evidence type="ECO:0000259" key="2">
    <source>
        <dbReference type="Pfam" id="PF13681"/>
    </source>
</evidence>
<feature type="domain" description="Type 4 fimbrial biogenesis protein PilX N-terminal" evidence="3">
    <location>
        <begin position="17"/>
        <end position="67"/>
    </location>
</feature>
<name>A0A2A4WWQ0_9GAMM</name>
<feature type="domain" description="PilX/PilW C-terminal" evidence="2">
    <location>
        <begin position="101"/>
        <end position="186"/>
    </location>
</feature>
<dbReference type="Proteomes" id="UP000218767">
    <property type="component" value="Unassembled WGS sequence"/>
</dbReference>
<proteinExistence type="predicted"/>
<sequence>MKKIQKHLPTNLPRQQSGAILVFCLVFLSILTVMGTSGMETTVLEERMSSNMRDHTLAFQSAESALKNAEAWLLAQDDLPLVSGDGSTTVWSEDAMDPSGTDGKYWWDHANIDAAWWNTNADAIAGVAGVATQPTYIIEEYRTVDSGESLGTGGGEAPRSRTFHRITARGVGVNANTAVRVQSTFVQSYN</sequence>
<protein>
    <recommendedName>
        <fullName evidence="6">Pilus assembly protein PilX</fullName>
    </recommendedName>
</protein>
<evidence type="ECO:0000259" key="3">
    <source>
        <dbReference type="Pfam" id="PF14341"/>
    </source>
</evidence>
<comment type="caution">
    <text evidence="4">The sequence shown here is derived from an EMBL/GenBank/DDBJ whole genome shotgun (WGS) entry which is preliminary data.</text>
</comment>
<dbReference type="AlphaFoldDB" id="A0A2A4WWQ0"/>
<feature type="transmembrane region" description="Helical" evidence="1">
    <location>
        <begin position="20"/>
        <end position="39"/>
    </location>
</feature>
<dbReference type="InterPro" id="IPR025205">
    <property type="entry name" value="PilX/PilW_C"/>
</dbReference>
<accession>A0A2A4WWQ0</accession>
<dbReference type="Pfam" id="PF14341">
    <property type="entry name" value="PilX_N"/>
    <property type="match status" value="1"/>
</dbReference>
<dbReference type="Pfam" id="PF13681">
    <property type="entry name" value="PilX"/>
    <property type="match status" value="1"/>
</dbReference>
<gene>
    <name evidence="4" type="ORF">COB20_14925</name>
</gene>
<evidence type="ECO:0000256" key="1">
    <source>
        <dbReference type="SAM" id="Phobius"/>
    </source>
</evidence>
<keyword evidence="1" id="KW-0812">Transmembrane</keyword>